<proteinExistence type="predicted"/>
<dbReference type="PANTHER" id="PTHR43037:SF1">
    <property type="entry name" value="BLL1128 PROTEIN"/>
    <property type="match status" value="1"/>
</dbReference>
<dbReference type="EMBL" id="LS974202">
    <property type="protein sequence ID" value="SSC11857.1"/>
    <property type="molecule type" value="Genomic_DNA"/>
</dbReference>
<reference evidence="3 4" key="1">
    <citation type="submission" date="2017-01" db="EMBL/GenBank/DDBJ databases">
        <authorList>
            <person name="Erauso G."/>
        </authorList>
    </citation>
    <scope>NUCLEOTIDE SEQUENCE [LARGE SCALE GENOMIC DNA]</scope>
    <source>
        <strain evidence="3">MESINF1</strain>
    </source>
</reference>
<evidence type="ECO:0000313" key="3">
    <source>
        <dbReference type="EMBL" id="SSC11857.1"/>
    </source>
</evidence>
<keyword evidence="4" id="KW-1185">Reference proteome</keyword>
<accession>A0A7Z7LD51</accession>
<dbReference type="Gene3D" id="3.40.50.1820">
    <property type="entry name" value="alpha/beta hydrolase"/>
    <property type="match status" value="1"/>
</dbReference>
<evidence type="ECO:0000256" key="2">
    <source>
        <dbReference type="ARBA" id="ARBA00022801"/>
    </source>
</evidence>
<sequence length="312" mass="34758">MLKTLVIAATLITMGFYLVIASKKGVDETFWLNHDGIDRKTIVHLPPKVEDDSKLPLVFVFHGLLGNANYTKNTYGITEISDREGFIAAYPEGTGPLKSVFLSWNGDFCCSYAKENEIDDARYIVELLKELKRNYPVDENRVYLVGLSNGGMLTYKLVSEYPELFAAAAIVSSSPAGGASEDEVCRIEPPPKPVPMIIFHGMLDPIIPYHGGYSSASEETIFFPSIPESIDLWIAGMNAVELEETSLEGGKVLLKKYGRPGEDFEIHFYTIVDGDHTWPGREKGLDALQSSSKSSVKASELIWDFFRDRRLE</sequence>
<dbReference type="KEGG" id="minf:MESINF_0408"/>
<organism evidence="3 4">
    <name type="scientific">Mesotoga infera</name>
    <dbReference type="NCBI Taxonomy" id="1236046"/>
    <lineage>
        <taxon>Bacteria</taxon>
        <taxon>Thermotogati</taxon>
        <taxon>Thermotogota</taxon>
        <taxon>Thermotogae</taxon>
        <taxon>Kosmotogales</taxon>
        <taxon>Kosmotogaceae</taxon>
        <taxon>Mesotoga</taxon>
    </lineage>
</organism>
<dbReference type="Pfam" id="PF10503">
    <property type="entry name" value="Esterase_PHB"/>
    <property type="match status" value="1"/>
</dbReference>
<dbReference type="Proteomes" id="UP000250796">
    <property type="component" value="Chromosome MESINF"/>
</dbReference>
<dbReference type="RefSeq" id="WP_169698293.1">
    <property type="nucleotide sequence ID" value="NZ_LS974202.1"/>
</dbReference>
<protein>
    <submittedName>
        <fullName evidence="3">Poly(3-hydroxybutyrate) depolymerase</fullName>
    </submittedName>
</protein>
<dbReference type="SUPFAM" id="SSF53474">
    <property type="entry name" value="alpha/beta-Hydrolases"/>
    <property type="match status" value="1"/>
</dbReference>
<dbReference type="InterPro" id="IPR029058">
    <property type="entry name" value="AB_hydrolase_fold"/>
</dbReference>
<dbReference type="InterPro" id="IPR050955">
    <property type="entry name" value="Plant_Biomass_Hydrol_Est"/>
</dbReference>
<evidence type="ECO:0000313" key="4">
    <source>
        <dbReference type="Proteomes" id="UP000250796"/>
    </source>
</evidence>
<evidence type="ECO:0000256" key="1">
    <source>
        <dbReference type="ARBA" id="ARBA00022729"/>
    </source>
</evidence>
<keyword evidence="2" id="KW-0378">Hydrolase</keyword>
<keyword evidence="1" id="KW-0732">Signal</keyword>
<dbReference type="GO" id="GO:0016787">
    <property type="term" value="F:hydrolase activity"/>
    <property type="evidence" value="ECO:0007669"/>
    <property type="project" value="UniProtKB-KW"/>
</dbReference>
<dbReference type="GO" id="GO:0005576">
    <property type="term" value="C:extracellular region"/>
    <property type="evidence" value="ECO:0007669"/>
    <property type="project" value="InterPro"/>
</dbReference>
<dbReference type="PANTHER" id="PTHR43037">
    <property type="entry name" value="UNNAMED PRODUCT-RELATED"/>
    <property type="match status" value="1"/>
</dbReference>
<name>A0A7Z7LD51_9BACT</name>
<dbReference type="AlphaFoldDB" id="A0A7Z7LD51"/>
<dbReference type="InterPro" id="IPR010126">
    <property type="entry name" value="Esterase_phb"/>
</dbReference>
<gene>
    <name evidence="3" type="ORF">MESINF_0408</name>
</gene>